<reference evidence="1 2" key="1">
    <citation type="submission" date="2013-09" db="EMBL/GenBank/DDBJ databases">
        <title>Corchorus capsularis genome sequencing.</title>
        <authorList>
            <person name="Alam M."/>
            <person name="Haque M.S."/>
            <person name="Islam M.S."/>
            <person name="Emdad E.M."/>
            <person name="Islam M.M."/>
            <person name="Ahmed B."/>
            <person name="Halim A."/>
            <person name="Hossen Q.M.M."/>
            <person name="Hossain M.Z."/>
            <person name="Ahmed R."/>
            <person name="Khan M.M."/>
            <person name="Islam R."/>
            <person name="Rashid M.M."/>
            <person name="Khan S.A."/>
            <person name="Rahman M.S."/>
            <person name="Alam M."/>
        </authorList>
    </citation>
    <scope>NUCLEOTIDE SEQUENCE [LARGE SCALE GENOMIC DNA]</scope>
    <source>
        <strain evidence="2">cv. CVL-1</strain>
        <tissue evidence="1">Whole seedling</tissue>
    </source>
</reference>
<gene>
    <name evidence="1" type="ORF">CCACVL1_04262</name>
</gene>
<dbReference type="EMBL" id="AWWV01007114">
    <property type="protein sequence ID" value="OMO98281.1"/>
    <property type="molecule type" value="Genomic_DNA"/>
</dbReference>
<sequence length="76" mass="8356">MADGAQAGDKEKTEVVMSSDFGPWMVAQHLWPRRVLKSRGIGNANKTKTLGVQEEKKEVENFAASLGNGWALCYCN</sequence>
<evidence type="ECO:0000313" key="1">
    <source>
        <dbReference type="EMBL" id="OMO98281.1"/>
    </source>
</evidence>
<dbReference type="Gramene" id="OMO98281">
    <property type="protein sequence ID" value="OMO98281"/>
    <property type="gene ID" value="CCACVL1_04262"/>
</dbReference>
<name>A0A1R3JU52_COCAP</name>
<evidence type="ECO:0000313" key="2">
    <source>
        <dbReference type="Proteomes" id="UP000188268"/>
    </source>
</evidence>
<proteinExistence type="predicted"/>
<dbReference type="Proteomes" id="UP000188268">
    <property type="component" value="Unassembled WGS sequence"/>
</dbReference>
<accession>A0A1R3JU52</accession>
<keyword evidence="2" id="KW-1185">Reference proteome</keyword>
<protein>
    <submittedName>
        <fullName evidence="1">Uncharacterized protein</fullName>
    </submittedName>
</protein>
<comment type="caution">
    <text evidence="1">The sequence shown here is derived from an EMBL/GenBank/DDBJ whole genome shotgun (WGS) entry which is preliminary data.</text>
</comment>
<dbReference type="AlphaFoldDB" id="A0A1R3JU52"/>
<organism evidence="1 2">
    <name type="scientific">Corchorus capsularis</name>
    <name type="common">Jute</name>
    <dbReference type="NCBI Taxonomy" id="210143"/>
    <lineage>
        <taxon>Eukaryota</taxon>
        <taxon>Viridiplantae</taxon>
        <taxon>Streptophyta</taxon>
        <taxon>Embryophyta</taxon>
        <taxon>Tracheophyta</taxon>
        <taxon>Spermatophyta</taxon>
        <taxon>Magnoliopsida</taxon>
        <taxon>eudicotyledons</taxon>
        <taxon>Gunneridae</taxon>
        <taxon>Pentapetalae</taxon>
        <taxon>rosids</taxon>
        <taxon>malvids</taxon>
        <taxon>Malvales</taxon>
        <taxon>Malvaceae</taxon>
        <taxon>Grewioideae</taxon>
        <taxon>Apeibeae</taxon>
        <taxon>Corchorus</taxon>
    </lineage>
</organism>